<sequence length="250" mass="29086">MKNESKLTWKDVVKEALLEIGSSGHLDDIYSKIKGHPKTETNPTWRDTVRRTLQQYSIFYQEEKGSGIWYLREEKPLEEFDPKKNPNPGHEDVQGMLLQLGKIYGYETSAAINDAKKRFMNRPIEEIATIKEFQSDIFHPKVIEVVSHIDVLWFGGDTEMLVPEYAFEIEHTTDVTKGLGRLLDLYKSGQRTKLFIILPVDKMSKFDKEIKRSLFRDIKGICQARTYEPLIKLYTLAKEHDSQKIEFLGE</sequence>
<accession>A0A284VID4</accession>
<evidence type="ECO:0000313" key="2">
    <source>
        <dbReference type="Proteomes" id="UP000218615"/>
    </source>
</evidence>
<gene>
    <name evidence="1" type="ORF">MNV_1030040</name>
</gene>
<dbReference type="AlphaFoldDB" id="A0A284VID4"/>
<evidence type="ECO:0008006" key="3">
    <source>
        <dbReference type="Google" id="ProtNLM"/>
    </source>
</evidence>
<proteinExistence type="predicted"/>
<protein>
    <recommendedName>
        <fullName evidence="3">Restriction endonuclease</fullName>
    </recommendedName>
</protein>
<name>A0A284VID4_9EURY</name>
<organism evidence="1 2">
    <name type="scientific">Candidatus Methanoperedens nitratireducens</name>
    <dbReference type="NCBI Taxonomy" id="1392998"/>
    <lineage>
        <taxon>Archaea</taxon>
        <taxon>Methanobacteriati</taxon>
        <taxon>Methanobacteriota</taxon>
        <taxon>Stenosarchaea group</taxon>
        <taxon>Methanomicrobia</taxon>
        <taxon>Methanosarcinales</taxon>
        <taxon>ANME-2 cluster</taxon>
        <taxon>Candidatus Methanoperedentaceae</taxon>
        <taxon>Candidatus Methanoperedens</taxon>
    </lineage>
</organism>
<keyword evidence="2" id="KW-1185">Reference proteome</keyword>
<reference evidence="2" key="1">
    <citation type="submission" date="2017-06" db="EMBL/GenBank/DDBJ databases">
        <authorList>
            <person name="Cremers G."/>
        </authorList>
    </citation>
    <scope>NUCLEOTIDE SEQUENCE [LARGE SCALE GENOMIC DNA]</scope>
</reference>
<dbReference type="EMBL" id="FZMP01000006">
    <property type="protein sequence ID" value="SNQ59020.1"/>
    <property type="molecule type" value="Genomic_DNA"/>
</dbReference>
<dbReference type="Proteomes" id="UP000218615">
    <property type="component" value="Unassembled WGS sequence"/>
</dbReference>
<evidence type="ECO:0000313" key="1">
    <source>
        <dbReference type="EMBL" id="SNQ59020.1"/>
    </source>
</evidence>